<evidence type="ECO:0000313" key="2">
    <source>
        <dbReference type="EMBL" id="RIY35578.1"/>
    </source>
</evidence>
<protein>
    <submittedName>
        <fullName evidence="2">Uncharacterized protein</fullName>
    </submittedName>
</protein>
<reference evidence="2 3" key="1">
    <citation type="submission" date="2017-08" db="EMBL/GenBank/DDBJ databases">
        <title>Reclassification of Bisgaard taxon 37 and 44.</title>
        <authorList>
            <person name="Christensen H."/>
        </authorList>
    </citation>
    <scope>NUCLEOTIDE SEQUENCE [LARGE SCALE GENOMIC DNA]</scope>
    <source>
        <strain evidence="2 3">EEAB3T1</strain>
    </source>
</reference>
<comment type="caution">
    <text evidence="2">The sequence shown here is derived from an EMBL/GenBank/DDBJ whole genome shotgun (WGS) entry which is preliminary data.</text>
</comment>
<feature type="signal peptide" evidence="1">
    <location>
        <begin position="1"/>
        <end position="19"/>
    </location>
</feature>
<keyword evidence="3" id="KW-1185">Reference proteome</keyword>
<name>A0A3A1YEJ3_9GAMM</name>
<dbReference type="Proteomes" id="UP000265964">
    <property type="component" value="Unassembled WGS sequence"/>
</dbReference>
<feature type="chain" id="PRO_5017381014" evidence="1">
    <location>
        <begin position="20"/>
        <end position="187"/>
    </location>
</feature>
<accession>A0A3A1YEJ3</accession>
<dbReference type="AlphaFoldDB" id="A0A3A1YEJ3"/>
<gene>
    <name evidence="2" type="ORF">CKF59_03465</name>
</gene>
<evidence type="ECO:0000313" key="3">
    <source>
        <dbReference type="Proteomes" id="UP000265964"/>
    </source>
</evidence>
<dbReference type="EMBL" id="NRJF01000084">
    <property type="protein sequence ID" value="RIY35578.1"/>
    <property type="molecule type" value="Genomic_DNA"/>
</dbReference>
<keyword evidence="1" id="KW-0732">Signal</keyword>
<organism evidence="2 3">
    <name type="scientific">Psittacicella gerlachiana</name>
    <dbReference type="NCBI Taxonomy" id="2028574"/>
    <lineage>
        <taxon>Bacteria</taxon>
        <taxon>Pseudomonadati</taxon>
        <taxon>Pseudomonadota</taxon>
        <taxon>Gammaproteobacteria</taxon>
        <taxon>Pasteurellales</taxon>
        <taxon>Psittacicellaceae</taxon>
        <taxon>Psittacicella</taxon>
    </lineage>
</organism>
<proteinExistence type="predicted"/>
<dbReference type="RefSeq" id="WP_119534590.1">
    <property type="nucleotide sequence ID" value="NZ_NRJF01000084.1"/>
</dbReference>
<dbReference type="OrthoDB" id="5678767at2"/>
<evidence type="ECO:0000256" key="1">
    <source>
        <dbReference type="SAM" id="SignalP"/>
    </source>
</evidence>
<sequence>MLRRLLLATLAFTPVWSMANTTIELNPHTSVQGNGFWTPGSTTVITSGFGGTTTVYTNGKNGQQVTTFKRATNTPPLNFIRSNNLYYNGLSYLDSIDYSRYVFNNSYLATQGNLLDYDYSTNKVSYKPYVFVGTAVGTWHSNVYGRENFSTSVMGTGITLPFAGGRLGLEVRVSSPSYDDDFWRRRW</sequence>